<dbReference type="AlphaFoldDB" id="B1J4X3"/>
<proteinExistence type="predicted"/>
<accession>B1J4X3</accession>
<dbReference type="EMBL" id="CP000949">
    <property type="protein sequence ID" value="ACA71995.1"/>
    <property type="molecule type" value="Genomic_DNA"/>
</dbReference>
<gene>
    <name evidence="1" type="ordered locus">PputW619_1490</name>
</gene>
<dbReference type="HOGENOM" id="CLU_025725_0_0_6"/>
<protein>
    <submittedName>
        <fullName evidence="1">Uncharacterized protein</fullName>
    </submittedName>
</protein>
<organism evidence="1">
    <name type="scientific">Pseudomonas putida (strain W619)</name>
    <dbReference type="NCBI Taxonomy" id="390235"/>
    <lineage>
        <taxon>Bacteria</taxon>
        <taxon>Pseudomonadati</taxon>
        <taxon>Pseudomonadota</taxon>
        <taxon>Gammaproteobacteria</taxon>
        <taxon>Pseudomonadales</taxon>
        <taxon>Pseudomonadaceae</taxon>
        <taxon>Pseudomonas</taxon>
    </lineage>
</organism>
<evidence type="ECO:0000313" key="1">
    <source>
        <dbReference type="EMBL" id="ACA71995.1"/>
    </source>
</evidence>
<reference evidence="1" key="1">
    <citation type="submission" date="2008-02" db="EMBL/GenBank/DDBJ databases">
        <title>Complete sequence of Psuedomonas putida W619.</title>
        <authorList>
            <consortium name="US DOE Joint Genome Institute"/>
            <person name="Copeland A."/>
            <person name="Lucas S."/>
            <person name="Lapidus A."/>
            <person name="Barry K."/>
            <person name="Detter J.C."/>
            <person name="Glavina del Rio T."/>
            <person name="Dalin E."/>
            <person name="Tice H."/>
            <person name="Pitluck S."/>
            <person name="Chain P."/>
            <person name="Malfatti S."/>
            <person name="Shin M."/>
            <person name="Vergez L."/>
            <person name="Schmutz J."/>
            <person name="Larimer F."/>
            <person name="Land M."/>
            <person name="Hauser L."/>
            <person name="Kyrpides N."/>
            <person name="Kim E."/>
            <person name="Taghavi S."/>
            <person name="Vangronsveld D."/>
            <person name="van der Lelie D."/>
            <person name="Richardson P."/>
        </authorList>
    </citation>
    <scope>NUCLEOTIDE SEQUENCE</scope>
    <source>
        <strain evidence="1">W619</strain>
    </source>
</reference>
<sequence>MSTTSALHRAKLARYNYLSKLIRRKATPADPEIPGIIDSTDGTLDKDVLNADLPVTIKKWEDVPDPSVGNDYLQLHIALVDHQGVVGDFEKVGPELEFNTENIDTLPNVVLIPKADLAPDGERRLKYSIEKYNTNVNWSNPIPFICDSIPPWGNDVPAAVTLPAEPITDAWLSDNPTGIGLTLARYENQQAKDTYALFYSKSVPVYPDLPPPVASGLLPANRELLIKKADIETLSDGHYYVGYVLADNATNLSRVSFISEVFVNLGTLPEDLLPPTVPAAEIDGLVNLEDARAPEGVTVQIDEFANSRPSDRIEVTWGTDTDPFSEEIGSGGFPLFIRVPNEVLQKAYGKADTVVNTAVSYRVLRHGVPYGPESITVDVDFSIIGPVRPEPDPEWPDPINSQLLAPTVKGVISDKPNELHRSDANQPAKLSFPLYTPALDDEVVDFYWDGTLVSEATYDVKNADGPTITVDIPWSYIVTAGNNPALPVFYTIRKSRAPGNEQRSVSASVNVDAVTIVPEAAEFQRTTRGWLNCNSLWEDPLNPTGEPAFRVFVKPLAQYLPNGGEVTMNWTALGGLTGENPISGAEKTVPVTINKQQAEDGFYWDIEPYVTYIRPIYDPAGHGPDGRGRVTYSFTFGSETVTSEPVENKVGLGTGSGTCPIPAP</sequence>
<name>B1J4X3_PSEPW</name>
<dbReference type="KEGG" id="ppw:PputW619_1490"/>